<feature type="region of interest" description="Disordered" evidence="7">
    <location>
        <begin position="126"/>
        <end position="150"/>
    </location>
</feature>
<dbReference type="InterPro" id="IPR036388">
    <property type="entry name" value="WH-like_DNA-bd_sf"/>
</dbReference>
<feature type="domain" description="Fork-head" evidence="8">
    <location>
        <begin position="148"/>
        <end position="243"/>
    </location>
</feature>
<feature type="region of interest" description="Disordered" evidence="7">
    <location>
        <begin position="401"/>
        <end position="436"/>
    </location>
</feature>
<keyword evidence="2" id="KW-0805">Transcription regulation</keyword>
<dbReference type="STRING" id="9838.ENSCDRP00005013327"/>
<evidence type="ECO:0000256" key="1">
    <source>
        <dbReference type="ARBA" id="ARBA00004123"/>
    </source>
</evidence>
<feature type="region of interest" description="Disordered" evidence="7">
    <location>
        <begin position="551"/>
        <end position="578"/>
    </location>
</feature>
<dbReference type="PRINTS" id="PR00053">
    <property type="entry name" value="FORKHEAD"/>
</dbReference>
<dbReference type="GO" id="GO:0005634">
    <property type="term" value="C:nucleus"/>
    <property type="evidence" value="ECO:0007669"/>
    <property type="project" value="UniProtKB-SubCell"/>
</dbReference>
<dbReference type="InterPro" id="IPR047397">
    <property type="entry name" value="FH_FOXK2"/>
</dbReference>
<evidence type="ECO:0000256" key="4">
    <source>
        <dbReference type="ARBA" id="ARBA00023163"/>
    </source>
</evidence>
<evidence type="ECO:0000313" key="9">
    <source>
        <dbReference type="EMBL" id="KAB1266618.1"/>
    </source>
</evidence>
<name>A0A5N4D651_CAMDR</name>
<dbReference type="InterPro" id="IPR018122">
    <property type="entry name" value="TF_fork_head_CS_1"/>
</dbReference>
<evidence type="ECO:0000256" key="6">
    <source>
        <dbReference type="PROSITE-ProRule" id="PRU00089"/>
    </source>
</evidence>
<evidence type="ECO:0000256" key="7">
    <source>
        <dbReference type="SAM" id="MobiDB-lite"/>
    </source>
</evidence>
<feature type="compositionally biased region" description="Basic and acidic residues" evidence="7">
    <location>
        <begin position="404"/>
        <end position="420"/>
    </location>
</feature>
<keyword evidence="5 6" id="KW-0539">Nucleus</keyword>
<dbReference type="AlphaFoldDB" id="A0A5N4D651"/>
<dbReference type="PROSITE" id="PS00658">
    <property type="entry name" value="FORK_HEAD_2"/>
    <property type="match status" value="1"/>
</dbReference>
<protein>
    <submittedName>
        <fullName evidence="9">Forkhead box protein K2</fullName>
    </submittedName>
</protein>
<dbReference type="PROSITE" id="PS00657">
    <property type="entry name" value="FORK_HEAD_1"/>
    <property type="match status" value="1"/>
</dbReference>
<feature type="region of interest" description="Disordered" evidence="7">
    <location>
        <begin position="249"/>
        <end position="297"/>
    </location>
</feature>
<keyword evidence="4" id="KW-0804">Transcription</keyword>
<organism evidence="9 10">
    <name type="scientific">Camelus dromedarius</name>
    <name type="common">Dromedary</name>
    <name type="synonym">Arabian camel</name>
    <dbReference type="NCBI Taxonomy" id="9838"/>
    <lineage>
        <taxon>Eukaryota</taxon>
        <taxon>Metazoa</taxon>
        <taxon>Chordata</taxon>
        <taxon>Craniata</taxon>
        <taxon>Vertebrata</taxon>
        <taxon>Euteleostomi</taxon>
        <taxon>Mammalia</taxon>
        <taxon>Eutheria</taxon>
        <taxon>Laurasiatheria</taxon>
        <taxon>Artiodactyla</taxon>
        <taxon>Tylopoda</taxon>
        <taxon>Camelidae</taxon>
        <taxon>Camelus</taxon>
    </lineage>
</organism>
<dbReference type="InterPro" id="IPR001766">
    <property type="entry name" value="Fork_head_dom"/>
</dbReference>
<proteinExistence type="predicted"/>
<dbReference type="PANTHER" id="PTHR45881">
    <property type="entry name" value="CHECKPOINT SUPPRESSOR 1-LIKE, ISOFORM A-RELATED"/>
    <property type="match status" value="1"/>
</dbReference>
<feature type="compositionally biased region" description="Polar residues" evidence="7">
    <location>
        <begin position="93"/>
        <end position="102"/>
    </location>
</feature>
<evidence type="ECO:0000313" key="10">
    <source>
        <dbReference type="Proteomes" id="UP000299084"/>
    </source>
</evidence>
<evidence type="ECO:0000259" key="8">
    <source>
        <dbReference type="PROSITE" id="PS50039"/>
    </source>
</evidence>
<accession>A0A5N4D651</accession>
<reference evidence="9" key="1">
    <citation type="submission" date="2014-12" db="EMBL/GenBank/DDBJ databases">
        <authorList>
            <person name="Fitak R."/>
            <person name="Mohandesan E."/>
            <person name="Burger P.A."/>
            <person name="Jukka C."/>
        </authorList>
    </citation>
    <scope>NUCLEOTIDE SEQUENCE</scope>
    <source>
        <strain evidence="9">Drom800</strain>
        <tissue evidence="9">Blood</tissue>
    </source>
</reference>
<dbReference type="EMBL" id="JWIN03000016">
    <property type="protein sequence ID" value="KAB1266618.1"/>
    <property type="molecule type" value="Genomic_DNA"/>
</dbReference>
<feature type="DNA-binding region" description="Fork-head" evidence="6">
    <location>
        <begin position="148"/>
        <end position="243"/>
    </location>
</feature>
<reference evidence="9 10" key="2">
    <citation type="journal article" date="2019" name="Mol. Ecol. Resour.">
        <title>Improving Illumina assemblies with Hi-C and long reads: an example with the North African dromedary.</title>
        <authorList>
            <person name="Elbers J.P."/>
            <person name="Rogers M.F."/>
            <person name="Perelman P.L."/>
            <person name="Proskuryakova A.A."/>
            <person name="Serdyukova N.A."/>
            <person name="Johnson W.E."/>
            <person name="Horin P."/>
            <person name="Corander J."/>
            <person name="Murphy D."/>
            <person name="Burger P.A."/>
        </authorList>
    </citation>
    <scope>NUCLEOTIDE SEQUENCE [LARGE SCALE GENOMIC DNA]</scope>
    <source>
        <strain evidence="9">Drom800</strain>
        <tissue evidence="9">Blood</tissue>
    </source>
</reference>
<dbReference type="SUPFAM" id="SSF46785">
    <property type="entry name" value="Winged helix' DNA-binding domain"/>
    <property type="match status" value="1"/>
</dbReference>
<evidence type="ECO:0000256" key="5">
    <source>
        <dbReference type="ARBA" id="ARBA00023242"/>
    </source>
</evidence>
<gene>
    <name evidence="9" type="ORF">Cadr_000019995</name>
</gene>
<comment type="caution">
    <text evidence="9">The sequence shown here is derived from an EMBL/GenBank/DDBJ whole genome shotgun (WGS) entry which is preliminary data.</text>
</comment>
<dbReference type="CDD" id="cd20055">
    <property type="entry name" value="FH_FOXK2"/>
    <property type="match status" value="1"/>
</dbReference>
<evidence type="ECO:0000256" key="3">
    <source>
        <dbReference type="ARBA" id="ARBA00023125"/>
    </source>
</evidence>
<dbReference type="EMBL" id="JWIN03000016">
    <property type="protein sequence ID" value="KAB1266620.1"/>
    <property type="molecule type" value="Genomic_DNA"/>
</dbReference>
<feature type="compositionally biased region" description="Pro residues" evidence="7">
    <location>
        <begin position="424"/>
        <end position="434"/>
    </location>
</feature>
<dbReference type="GO" id="GO:0000978">
    <property type="term" value="F:RNA polymerase II cis-regulatory region sequence-specific DNA binding"/>
    <property type="evidence" value="ECO:0007669"/>
    <property type="project" value="TreeGrafter"/>
</dbReference>
<dbReference type="FunFam" id="1.10.10.10:FF:000030">
    <property type="entry name" value="Forkhead box protein K2"/>
    <property type="match status" value="1"/>
</dbReference>
<dbReference type="SMART" id="SM00339">
    <property type="entry name" value="FH"/>
    <property type="match status" value="1"/>
</dbReference>
<evidence type="ECO:0000256" key="2">
    <source>
        <dbReference type="ARBA" id="ARBA00023015"/>
    </source>
</evidence>
<dbReference type="PROSITE" id="PS50039">
    <property type="entry name" value="FORK_HEAD_3"/>
    <property type="match status" value="1"/>
</dbReference>
<comment type="subcellular location">
    <subcellularLocation>
        <location evidence="1 6">Nucleus</location>
    </subcellularLocation>
</comment>
<feature type="compositionally biased region" description="Basic and acidic residues" evidence="7">
    <location>
        <begin position="132"/>
        <end position="148"/>
    </location>
</feature>
<dbReference type="Proteomes" id="UP000299084">
    <property type="component" value="Unassembled WGS sequence"/>
</dbReference>
<dbReference type="Gene3D" id="1.10.10.10">
    <property type="entry name" value="Winged helix-like DNA-binding domain superfamily/Winged helix DNA-binding domain"/>
    <property type="match status" value="1"/>
</dbReference>
<dbReference type="Pfam" id="PF00250">
    <property type="entry name" value="Forkhead"/>
    <property type="match status" value="1"/>
</dbReference>
<feature type="compositionally biased region" description="Polar residues" evidence="7">
    <location>
        <begin position="551"/>
        <end position="560"/>
    </location>
</feature>
<feature type="region of interest" description="Disordered" evidence="7">
    <location>
        <begin position="93"/>
        <end position="114"/>
    </location>
</feature>
<dbReference type="GO" id="GO:0000981">
    <property type="term" value="F:DNA-binding transcription factor activity, RNA polymerase II-specific"/>
    <property type="evidence" value="ECO:0007669"/>
    <property type="project" value="TreeGrafter"/>
</dbReference>
<keyword evidence="10" id="KW-1185">Reference proteome</keyword>
<sequence length="602" mass="63875">MGGVALICEKQKTLAPAQQPGADSRPFSFRCTFRFPSTNIKITFTALSSEKREKQEAPESPVKPVQAHISPLTINIPDTMAHLISPLPSPTGTISAANSCPSSPRGAGSSGYKMGRVIPSDLNLMADSSQPENEKEASGGDSPKDDSKPPYSYAQLIVQAITMAPDRQLTLNGIYTHITKNYPYYRTADKGWQNSIRHNLSLNRYFIKVPRSQEEPGKGSFWRIDPASESKLIEQAFRKRRPRGVPCFRTPLGPLSSRSAPASPNHAGVLSAHSSGAQTPESLSREGSPAPLEPEPGAAQPKLAVIQEARFAQSAPGSPLSGQPVLITVQRPLPPTVKPVTYAVAAPATTAPPQQPVVQTVHVVHQIPAVSVTSVAALAPASTHSVAGQAMVAQAAVLAPPKAEPQENGDHREVKGERVLRSRPPQPPTHPPNHGPDLVLAQLRGPLCTSPWRQLVSFLRFPFCFNSVKVEPIPAVSHATLGAAGRLIQTSPAAPVQTVTIVQQAPLGQHQLPVKTVTQNGTHVVPVPAAVHGQVNSAAASPLHMLATHASASASLPTKRQNGDPAEQPELKRVKTEDGESIVIALSVDPPPAAAREKGVQN</sequence>
<dbReference type="InterPro" id="IPR030456">
    <property type="entry name" value="TF_fork_head_CS_2"/>
</dbReference>
<dbReference type="PANTHER" id="PTHR45881:SF3">
    <property type="entry name" value="FORKHEAD BOX PROTEIN K2"/>
    <property type="match status" value="1"/>
</dbReference>
<keyword evidence="3 6" id="KW-0238">DNA-binding</keyword>
<feature type="compositionally biased region" description="Basic and acidic residues" evidence="7">
    <location>
        <begin position="569"/>
        <end position="578"/>
    </location>
</feature>
<feature type="compositionally biased region" description="Polar residues" evidence="7">
    <location>
        <begin position="272"/>
        <end position="282"/>
    </location>
</feature>
<dbReference type="InterPro" id="IPR036390">
    <property type="entry name" value="WH_DNA-bd_sf"/>
</dbReference>